<dbReference type="STRING" id="649639.Bcell_2516"/>
<name>E6TSY1_EVAC2</name>
<evidence type="ECO:0000313" key="2">
    <source>
        <dbReference type="EMBL" id="ADU30773.1"/>
    </source>
</evidence>
<dbReference type="KEGG" id="bco:Bcell_2516"/>
<dbReference type="OrthoDB" id="2695269at2"/>
<accession>E6TSY1</accession>
<dbReference type="AlphaFoldDB" id="E6TSY1"/>
<feature type="compositionally biased region" description="Basic and acidic residues" evidence="1">
    <location>
        <begin position="70"/>
        <end position="80"/>
    </location>
</feature>
<dbReference type="EMBL" id="CP002394">
    <property type="protein sequence ID" value="ADU30773.1"/>
    <property type="molecule type" value="Genomic_DNA"/>
</dbReference>
<protein>
    <submittedName>
        <fullName evidence="2">Uncharacterized protein</fullName>
    </submittedName>
</protein>
<dbReference type="InterPro" id="IPR024999">
    <property type="entry name" value="DUF3905"/>
</dbReference>
<dbReference type="Proteomes" id="UP000001401">
    <property type="component" value="Chromosome"/>
</dbReference>
<reference evidence="2 3" key="1">
    <citation type="submission" date="2010-12" db="EMBL/GenBank/DDBJ databases">
        <title>Complete sequence of Bacillus cellulosilyticus DSM 2522.</title>
        <authorList>
            <consortium name="US DOE Joint Genome Institute"/>
            <person name="Lucas S."/>
            <person name="Copeland A."/>
            <person name="Lapidus A."/>
            <person name="Cheng J.-F."/>
            <person name="Bruce D."/>
            <person name="Goodwin L."/>
            <person name="Pitluck S."/>
            <person name="Chertkov O."/>
            <person name="Detter J.C."/>
            <person name="Han C."/>
            <person name="Tapia R."/>
            <person name="Land M."/>
            <person name="Hauser L."/>
            <person name="Jeffries C."/>
            <person name="Kyrpides N."/>
            <person name="Ivanova N."/>
            <person name="Mikhailova N."/>
            <person name="Brumm P."/>
            <person name="Mead D."/>
            <person name="Woyke T."/>
        </authorList>
    </citation>
    <scope>NUCLEOTIDE SEQUENCE [LARGE SCALE GENOMIC DNA]</scope>
    <source>
        <strain evidence="3">ATCC 21833 / DSM 2522 / FERM P-1141 / JCM 9156 / N-4</strain>
    </source>
</reference>
<gene>
    <name evidence="2" type="ordered locus">Bcell_2516</name>
</gene>
<dbReference type="Pfam" id="PF13045">
    <property type="entry name" value="DUF3905"/>
    <property type="match status" value="1"/>
</dbReference>
<dbReference type="HOGENOM" id="CLU_2582295_0_0_9"/>
<feature type="region of interest" description="Disordered" evidence="1">
    <location>
        <begin position="58"/>
        <end position="80"/>
    </location>
</feature>
<dbReference type="RefSeq" id="WP_013489107.1">
    <property type="nucleotide sequence ID" value="NC_014829.1"/>
</dbReference>
<organism evidence="2 3">
    <name type="scientific">Evansella cellulosilytica (strain ATCC 21833 / DSM 2522 / FERM P-1141 / JCM 9156 / N-4)</name>
    <name type="common">Bacillus cellulosilyticus</name>
    <dbReference type="NCBI Taxonomy" id="649639"/>
    <lineage>
        <taxon>Bacteria</taxon>
        <taxon>Bacillati</taxon>
        <taxon>Bacillota</taxon>
        <taxon>Bacilli</taxon>
        <taxon>Bacillales</taxon>
        <taxon>Bacillaceae</taxon>
        <taxon>Evansella</taxon>
    </lineage>
</organism>
<proteinExistence type="predicted"/>
<evidence type="ECO:0000256" key="1">
    <source>
        <dbReference type="SAM" id="MobiDB-lite"/>
    </source>
</evidence>
<evidence type="ECO:0000313" key="3">
    <source>
        <dbReference type="Proteomes" id="UP000001401"/>
    </source>
</evidence>
<sequence>MKKKREFEANPETPLDHWSINIDPAIMSGDHWVEEEEAPISDSDSSKIKLSTRMGKHFQTEQFMHPTHNVGEKNWNKDEE</sequence>
<keyword evidence="3" id="KW-1185">Reference proteome</keyword>